<keyword evidence="1" id="KW-1133">Transmembrane helix</keyword>
<evidence type="ECO:0000256" key="1">
    <source>
        <dbReference type="SAM" id="Phobius"/>
    </source>
</evidence>
<dbReference type="OrthoDB" id="382013at2759"/>
<dbReference type="RefSeq" id="XP_028861028.1">
    <property type="nucleotide sequence ID" value="XM_029004328.1"/>
</dbReference>
<protein>
    <recommendedName>
        <fullName evidence="7">Merozoite surface protein 10</fullName>
    </recommendedName>
</protein>
<feature type="signal peptide" evidence="2">
    <location>
        <begin position="1"/>
        <end position="16"/>
    </location>
</feature>
<dbReference type="VEuPathDB" id="PlasmoDB:PmUG01_08018200"/>
<dbReference type="OMA" id="GELACIC"/>
<dbReference type="EMBL" id="FLQW01005222">
    <property type="protein sequence ID" value="SBS98673.1"/>
    <property type="molecule type" value="Genomic_DNA"/>
</dbReference>
<dbReference type="Proteomes" id="UP000219813">
    <property type="component" value="Chromosome 8"/>
</dbReference>
<keyword evidence="1" id="KW-0472">Membrane</keyword>
<dbReference type="KEGG" id="pmal:PMUG01_08018200"/>
<organism evidence="3 5">
    <name type="scientific">Plasmodium malariae</name>
    <dbReference type="NCBI Taxonomy" id="5858"/>
    <lineage>
        <taxon>Eukaryota</taxon>
        <taxon>Sar</taxon>
        <taxon>Alveolata</taxon>
        <taxon>Apicomplexa</taxon>
        <taxon>Aconoidasida</taxon>
        <taxon>Haemosporida</taxon>
        <taxon>Plasmodiidae</taxon>
        <taxon>Plasmodium</taxon>
        <taxon>Plasmodium (Plasmodium)</taxon>
    </lineage>
</organism>
<evidence type="ECO:0000313" key="4">
    <source>
        <dbReference type="EMBL" id="SCN12057.1"/>
    </source>
</evidence>
<reference evidence="3" key="2">
    <citation type="submission" date="2016-05" db="EMBL/GenBank/DDBJ databases">
        <authorList>
            <person name="Lavstsen T."/>
            <person name="Jespersen J.S."/>
        </authorList>
    </citation>
    <scope>NUCLEOTIDE SEQUENCE [LARGE SCALE GENOMIC DNA]</scope>
</reference>
<sequence length="424" mass="49067">MSSILFWVLIILLLFGLPFYKFKVSNTNIIKDVDFEIKYEATTKRLYVESVNKEKCGNQNYYINENCKIVSSLGKIDENNTELCLNKKNKCSYISNYIFQNLGIKSITKRDFSNLFHSNRSTIKTQEKCNKEVHLNEKIKCTCCEKEIPNTTEGEVEGKEKGTNIDNNNYYHFKDCKCILHYEVEYDDTVTPNKCESFTCTDGFCTLLINGEPFCSCFDNFYFDKNRNACIKHEEKKKKDCNLDFGKNKISYSHHTYSYTPLTSEDSQNNNSQDHSLNRFQSVLDPKNRLNINHTYNKACQANQIRNEQGNCEDKDDHAIEDICFRLECFINSNKPECACVNKKREKIGNNIFDVSNINLCTLNNINCDYGKCNNLLKKEELGCICDENYKYDKSLKVCISSSLTGLLNYILLLVLFALITSVL</sequence>
<keyword evidence="6" id="KW-1185">Reference proteome</keyword>
<feature type="transmembrane region" description="Helical" evidence="1">
    <location>
        <begin position="404"/>
        <end position="423"/>
    </location>
</feature>
<feature type="chain" id="PRO_5015059802" description="Merozoite surface protein 10" evidence="2">
    <location>
        <begin position="17"/>
        <end position="424"/>
    </location>
</feature>
<dbReference type="GeneID" id="39868164"/>
<accession>A0A1A8X4I1</accession>
<dbReference type="AlphaFoldDB" id="A0A1A8X4I1"/>
<evidence type="ECO:0000313" key="6">
    <source>
        <dbReference type="Proteomes" id="UP000219813"/>
    </source>
</evidence>
<keyword evidence="1" id="KW-0812">Transmembrane</keyword>
<reference evidence="5" key="1">
    <citation type="submission" date="2016-05" db="EMBL/GenBank/DDBJ databases">
        <authorList>
            <person name="Naeem Raeece"/>
        </authorList>
    </citation>
    <scope>NUCLEOTIDE SEQUENCE [LARGE SCALE GENOMIC DNA]</scope>
</reference>
<dbReference type="Proteomes" id="UP000078597">
    <property type="component" value="Unassembled WGS sequence"/>
</dbReference>
<proteinExistence type="predicted"/>
<reference evidence="4 6" key="3">
    <citation type="submission" date="2016-06" db="EMBL/GenBank/DDBJ databases">
        <authorList>
            <consortium name="Pathogen Informatics"/>
        </authorList>
    </citation>
    <scope>NUCLEOTIDE SEQUENCE [LARGE SCALE GENOMIC DNA]</scope>
</reference>
<evidence type="ECO:0000313" key="5">
    <source>
        <dbReference type="Proteomes" id="UP000078597"/>
    </source>
</evidence>
<evidence type="ECO:0008006" key="7">
    <source>
        <dbReference type="Google" id="ProtNLM"/>
    </source>
</evidence>
<evidence type="ECO:0000256" key="2">
    <source>
        <dbReference type="SAM" id="SignalP"/>
    </source>
</evidence>
<name>A0A1A8X4I1_PLAMA</name>
<keyword evidence="2" id="KW-0732">Signal</keyword>
<dbReference type="EMBL" id="LT594629">
    <property type="protein sequence ID" value="SCN12057.1"/>
    <property type="molecule type" value="Genomic_DNA"/>
</dbReference>
<evidence type="ECO:0000313" key="3">
    <source>
        <dbReference type="EMBL" id="SBS98673.1"/>
    </source>
</evidence>
<gene>
    <name evidence="4" type="primary">PmUG01_08018200</name>
    <name evidence="3" type="ORF">PMALA_064460</name>
    <name evidence="4" type="ORF">PMUG01_08018200</name>
</gene>